<protein>
    <submittedName>
        <fullName evidence="1">Uncharacterized protein</fullName>
    </submittedName>
</protein>
<accession>M8BT78</accession>
<dbReference type="PANTHER" id="PTHR34541">
    <property type="entry name" value="OS01G0729900 PROTEIN"/>
    <property type="match status" value="1"/>
</dbReference>
<name>M8BT78_AEGTA</name>
<evidence type="ECO:0000313" key="1">
    <source>
        <dbReference type="EnsemblPlants" id="EMT25008"/>
    </source>
</evidence>
<dbReference type="EnsemblPlants" id="EMT25008">
    <property type="protein sequence ID" value="EMT25008"/>
    <property type="gene ID" value="F775_05558"/>
</dbReference>
<organism evidence="1">
    <name type="scientific">Aegilops tauschii</name>
    <name type="common">Tausch's goatgrass</name>
    <name type="synonym">Aegilops squarrosa</name>
    <dbReference type="NCBI Taxonomy" id="37682"/>
    <lineage>
        <taxon>Eukaryota</taxon>
        <taxon>Viridiplantae</taxon>
        <taxon>Streptophyta</taxon>
        <taxon>Embryophyta</taxon>
        <taxon>Tracheophyta</taxon>
        <taxon>Spermatophyta</taxon>
        <taxon>Magnoliopsida</taxon>
        <taxon>Liliopsida</taxon>
        <taxon>Poales</taxon>
        <taxon>Poaceae</taxon>
        <taxon>BOP clade</taxon>
        <taxon>Pooideae</taxon>
        <taxon>Triticodae</taxon>
        <taxon>Triticeae</taxon>
        <taxon>Triticinae</taxon>
        <taxon>Aegilops</taxon>
    </lineage>
</organism>
<dbReference type="PANTHER" id="PTHR34541:SF3">
    <property type="entry name" value="OS05G0530300 PROTEIN"/>
    <property type="match status" value="1"/>
</dbReference>
<proteinExistence type="predicted"/>
<dbReference type="AlphaFoldDB" id="M8BT78"/>
<reference evidence="1" key="1">
    <citation type="submission" date="2015-06" db="UniProtKB">
        <authorList>
            <consortium name="EnsemblPlants"/>
        </authorList>
    </citation>
    <scope>IDENTIFICATION</scope>
</reference>
<sequence>MPSHFCHMLVDMYDLDKGTVNVSAMYNTRHHTVDSSVLARGDFWRLESSRGGSTNGNDNAPGFLIQLGPLLFVRDSTTLLLPINLSKQHLIWYAYDHKNGVHSLCPVVWSKQKKWLLMSMMCLNPVACAFMDVEFSNGQLRYVAGEGITASGFLPLFGGLLQANGKFPGETKLGFSFKSTQGTWFTPTYQWPDNSLSFGVAHAVAWKKSGLMMRPSTQVSICWVGVLTDMISKVLKTMVAGQYFSFFPTSTYVDILHFKFFLVCTIFSQPMNTLIHGTTCTSVCPTLGGSDPGIRAEIVHSLKEEIGVSCGFSCSRHPSAFTSLSIGRSKLNGEVGSSGVVVTMEKPLDNVGSPSLSVQLNGGLEF</sequence>